<dbReference type="PANTHER" id="PTHR22588:SF3">
    <property type="entry name" value="VWFA DOMAIN-CONTAINING PROTEIN"/>
    <property type="match status" value="1"/>
</dbReference>
<feature type="region of interest" description="Disordered" evidence="1">
    <location>
        <begin position="1661"/>
        <end position="1683"/>
    </location>
</feature>
<keyword evidence="2" id="KW-1133">Transmembrane helix</keyword>
<dbReference type="InterPro" id="IPR038174">
    <property type="entry name" value="Strep_pil_link_sf"/>
</dbReference>
<evidence type="ECO:0000256" key="1">
    <source>
        <dbReference type="SAM" id="MobiDB-lite"/>
    </source>
</evidence>
<evidence type="ECO:0000256" key="2">
    <source>
        <dbReference type="SAM" id="Phobius"/>
    </source>
</evidence>
<gene>
    <name evidence="4" type="ORF">H8S07_00740</name>
</gene>
<dbReference type="NCBIfam" id="TIGR03786">
    <property type="entry name" value="strep_pil_rpt"/>
    <property type="match status" value="7"/>
</dbReference>
<dbReference type="InterPro" id="IPR002035">
    <property type="entry name" value="VWF_A"/>
</dbReference>
<dbReference type="Gene3D" id="2.60.40.3050">
    <property type="match status" value="7"/>
</dbReference>
<keyword evidence="2" id="KW-0472">Membrane</keyword>
<proteinExistence type="predicted"/>
<dbReference type="NCBIfam" id="TIGR01167">
    <property type="entry name" value="LPXTG_anchor"/>
    <property type="match status" value="1"/>
</dbReference>
<comment type="caution">
    <text evidence="4">The sequence shown here is derived from an EMBL/GenBank/DDBJ whole genome shotgun (WGS) entry which is preliminary data.</text>
</comment>
<evidence type="ECO:0000313" key="4">
    <source>
        <dbReference type="EMBL" id="MBC5663815.1"/>
    </source>
</evidence>
<dbReference type="PROSITE" id="PS50234">
    <property type="entry name" value="VWFA"/>
    <property type="match status" value="1"/>
</dbReference>
<dbReference type="Pfam" id="PF24547">
    <property type="entry name" value="DUF7601"/>
    <property type="match status" value="1"/>
</dbReference>
<dbReference type="PANTHER" id="PTHR22588">
    <property type="entry name" value="VWFA DOMAIN-CONTAINING PROTEIN"/>
    <property type="match status" value="1"/>
</dbReference>
<dbReference type="InterPro" id="IPR052229">
    <property type="entry name" value="Collagen-VI/PIF"/>
</dbReference>
<dbReference type="Proteomes" id="UP000647235">
    <property type="component" value="Unassembled WGS sequence"/>
</dbReference>
<dbReference type="Pfam" id="PF00092">
    <property type="entry name" value="VWA"/>
    <property type="match status" value="1"/>
</dbReference>
<feature type="transmembrane region" description="Helical" evidence="2">
    <location>
        <begin position="1700"/>
        <end position="1718"/>
    </location>
</feature>
<evidence type="ECO:0000313" key="5">
    <source>
        <dbReference type="Proteomes" id="UP000647235"/>
    </source>
</evidence>
<name>A0ABR7ER70_9FIRM</name>
<dbReference type="InterPro" id="IPR022464">
    <property type="entry name" value="Strep_pil_isopept_link"/>
</dbReference>
<dbReference type="RefSeq" id="WP_186855223.1">
    <property type="nucleotide sequence ID" value="NZ_JACOOY010000001.1"/>
</dbReference>
<evidence type="ECO:0000259" key="3">
    <source>
        <dbReference type="PROSITE" id="PS50234"/>
    </source>
</evidence>
<reference evidence="4 5" key="1">
    <citation type="submission" date="2020-08" db="EMBL/GenBank/DDBJ databases">
        <title>Genome public.</title>
        <authorList>
            <person name="Liu C."/>
            <person name="Sun Q."/>
        </authorList>
    </citation>
    <scope>NUCLEOTIDE SEQUENCE [LARGE SCALE GENOMIC DNA]</scope>
    <source>
        <strain evidence="4 5">NSJ-36</strain>
    </source>
</reference>
<dbReference type="InterPro" id="IPR055382">
    <property type="entry name" value="DUF7601"/>
</dbReference>
<organism evidence="4 5">
    <name type="scientific">Dorea hominis</name>
    <dbReference type="NCBI Taxonomy" id="2763040"/>
    <lineage>
        <taxon>Bacteria</taxon>
        <taxon>Bacillati</taxon>
        <taxon>Bacillota</taxon>
        <taxon>Clostridia</taxon>
        <taxon>Lachnospirales</taxon>
        <taxon>Lachnospiraceae</taxon>
        <taxon>Dorea</taxon>
    </lineage>
</organism>
<feature type="domain" description="VWFA" evidence="3">
    <location>
        <begin position="139"/>
        <end position="370"/>
    </location>
</feature>
<dbReference type="InterPro" id="IPR036465">
    <property type="entry name" value="vWFA_dom_sf"/>
</dbReference>
<dbReference type="SMART" id="SM00327">
    <property type="entry name" value="VWA"/>
    <property type="match status" value="1"/>
</dbReference>
<accession>A0ABR7ER70</accession>
<dbReference type="EMBL" id="JACOOY010000001">
    <property type="protein sequence ID" value="MBC5663815.1"/>
    <property type="molecule type" value="Genomic_DNA"/>
</dbReference>
<keyword evidence="5" id="KW-1185">Reference proteome</keyword>
<protein>
    <submittedName>
        <fullName evidence="4">VWA domain-containing protein</fullName>
    </submittedName>
</protein>
<dbReference type="SUPFAM" id="SSF53300">
    <property type="entry name" value="vWA-like"/>
    <property type="match status" value="1"/>
</dbReference>
<keyword evidence="2" id="KW-0812">Transmembrane</keyword>
<dbReference type="CDD" id="cd00198">
    <property type="entry name" value="vWFA"/>
    <property type="match status" value="1"/>
</dbReference>
<dbReference type="Gene3D" id="3.40.50.410">
    <property type="entry name" value="von Willebrand factor, type A domain"/>
    <property type="match status" value="1"/>
</dbReference>
<dbReference type="Gene3D" id="2.60.40.1140">
    <property type="entry name" value="Collagen-binding surface protein Cna, B-type domain"/>
    <property type="match status" value="1"/>
</dbReference>
<dbReference type="Pfam" id="PF12892">
    <property type="entry name" value="FctA"/>
    <property type="match status" value="7"/>
</dbReference>
<sequence length="1725" mass="189358">MKRQFLGRSRCKNTIRRVLTIVLMMALVWGMLSSGMAVQAEEQTSEGTLSGVTSQSKGTMADASSIANWKKALTDGDGNYLIENTGKIWSDKTVTTENLEIENGGKKITVSNDGSDFLVALSALSSMSNRKTVSDKPLDIVLTLDVSGSMSDNLNGSTSKLSALKTAVNDFIDKTDAVNKNITDASKKHKIAIVKYAGNKSDKIGNTTYTSNGYKYNHTQILSNLTDDASVLKADVNALNASGCTAADYGMEYTKKIIDQIERKKSQKIVILFTDGEPNHFSGFDGYVANQAISYAKDLKKDGTRIYTIGVFDSADPSDTRNSFNAYMHGVSSNYPDAQSYQNLGSRAKDSQYYKAASNVAELNKIFDEIAQDISQSTSGVPTELGEADGSKDGYVIFTDRLGDYMKVDRFANIVCAGKTFDLKEKTTSGNKDVYHFSGTVSANALYENASLDDLIIQVEKSNDLKTGDLVTVKIPASLLPLLNFKVNEVNGKENVTVEEASPISICYGVSLKDGVEEKMAVPDENMQSYLAENQKDGIVSFYSNVYTKGEDNGDTTCIFTPASENPYYRQAKNETETKQENVTETAKNVWSSKRTSGDASEIKEELGNNGKLQVVCPGALLISKCAEVAEGFTGPEKAGETEFHFKIQIPSAMNQTFQVQKYQNEQKVGDLISLTFANGKADIVLKDGESLCIYGLEANAAYSIEEVNLPGGYTLDEKSGENGKINAGKTMEAVFHNVYRADPAELANGIFCVQKQFPNWKAFQGLSFDIVLSSDQKNAPFPEGAQVTEKDGVRCMTKNVTNAQNIGFGTITFTRPGTFKYQIREQIPAENNRAGGVKYSQAFYEVVVKVTDDGKGNLHAELTMWQKKDDKGAELNLAVADQIARIQNDYETDAVTLQGAANLKVKKELTGRDWMSDDAFTFAIGWDKDNPDAAKDVKLPKAITVKNGVEAHFGDIVFKEPGVYKLVIKERKGSLPGVTYADGNVKVTVVVTDNLDGTLTAKALPSGYQTEGNGVSITGDRVMTFTNRYEVKPVQTSVHGKKLLEGRDLRADDTFHFRIKAENDAPLPGETVVTNDVDGKFHFQMSYVKAGIYKYTIQEVEDTEHPIPGIRYDKVKYEVTVKVTDDGKGALKAEVIYPDGNPLKIMNRYKADPVVPADFKTGIRGTKQVQSSENNMFTMKGGEFTFVLETAENNPESDPVKALSEAARTVKNDADGQFRFENTMRYTESGTYVYTIREKQENANGISYDGVPVTVIVTVKDNLKGKLEATVTYEKGQKKADSILFTNKYNPDKVLVTLQGMKELTGRTLEEGTFQFRLKSISEDIPEEVQEELQNDTGKAVAENVDETVTNSQGGSFHFGELTYTHPGTYIYQVSEVQGDKEGYTYDSHVATVKVVVTDQDGILQAEVYTDGQKGKYPEFHNQYAPNPVTLEGKNIIHAKKTLHGRDMKSGEFLFELLNEDGTVVAKTRNQADGNVIFPAMTYEKAGIYRYTMRETKGTSGGVTYDETVYGVTVEVTDAEGYLKAETSYAYAGDAVNIPTFSNQYQAVPVEVVPGAVKVLKGRLLAEGEFTFELKDVNGAVMQTVKNDASGRVTFDKLTFNRVGTYIYTVNEKHEQAKGITYDTSVYTYKITVTDNEQGAYQAKVETTPDEVLFTNVYTKPQEPQNPQKPTNPQKPNQPQKPVKTVTILPKTGDPAQTGLMIGIMAGAAGLAGVCVIRKRKSVR</sequence>